<dbReference type="EMBL" id="SAUN01000001">
    <property type="protein sequence ID" value="RVX37917.1"/>
    <property type="molecule type" value="Genomic_DNA"/>
</dbReference>
<name>A0A438LX38_9ACTN</name>
<sequence>MPTIRWPDAPDWSSSKAEAITARVEPVQDAVSDANEALWDITQGAPDAQARFNHAHQVFRDRLQSYTETAEQP</sequence>
<dbReference type="AlphaFoldDB" id="A0A438LX38"/>
<proteinExistence type="predicted"/>
<organism evidence="1 2">
    <name type="scientific">Nonomuraea polychroma</name>
    <dbReference type="NCBI Taxonomy" id="46176"/>
    <lineage>
        <taxon>Bacteria</taxon>
        <taxon>Bacillati</taxon>
        <taxon>Actinomycetota</taxon>
        <taxon>Actinomycetes</taxon>
        <taxon>Streptosporangiales</taxon>
        <taxon>Streptosporangiaceae</taxon>
        <taxon>Nonomuraea</taxon>
    </lineage>
</organism>
<comment type="caution">
    <text evidence="1">The sequence shown here is derived from an EMBL/GenBank/DDBJ whole genome shotgun (WGS) entry which is preliminary data.</text>
</comment>
<keyword evidence="2" id="KW-1185">Reference proteome</keyword>
<dbReference type="OrthoDB" id="4192933at2"/>
<dbReference type="RefSeq" id="WP_127930630.1">
    <property type="nucleotide sequence ID" value="NZ_SAUN01000001.1"/>
</dbReference>
<reference evidence="1 2" key="1">
    <citation type="submission" date="2019-01" db="EMBL/GenBank/DDBJ databases">
        <title>Sequencing the genomes of 1000 actinobacteria strains.</title>
        <authorList>
            <person name="Klenk H.-P."/>
        </authorList>
    </citation>
    <scope>NUCLEOTIDE SEQUENCE [LARGE SCALE GENOMIC DNA]</scope>
    <source>
        <strain evidence="1 2">DSM 43925</strain>
    </source>
</reference>
<protein>
    <submittedName>
        <fullName evidence="1">Uncharacterized protein</fullName>
    </submittedName>
</protein>
<accession>A0A438LX38</accession>
<gene>
    <name evidence="1" type="ORF">EDD27_0206</name>
</gene>
<dbReference type="Proteomes" id="UP000284824">
    <property type="component" value="Unassembled WGS sequence"/>
</dbReference>
<evidence type="ECO:0000313" key="1">
    <source>
        <dbReference type="EMBL" id="RVX37917.1"/>
    </source>
</evidence>
<evidence type="ECO:0000313" key="2">
    <source>
        <dbReference type="Proteomes" id="UP000284824"/>
    </source>
</evidence>